<dbReference type="InterPro" id="IPR011990">
    <property type="entry name" value="TPR-like_helical_dom_sf"/>
</dbReference>
<organism evidence="4 5">
    <name type="scientific">Podospora pseudocomata</name>
    <dbReference type="NCBI Taxonomy" id="2093779"/>
    <lineage>
        <taxon>Eukaryota</taxon>
        <taxon>Fungi</taxon>
        <taxon>Dikarya</taxon>
        <taxon>Ascomycota</taxon>
        <taxon>Pezizomycotina</taxon>
        <taxon>Sordariomycetes</taxon>
        <taxon>Sordariomycetidae</taxon>
        <taxon>Sordariales</taxon>
        <taxon>Podosporaceae</taxon>
        <taxon>Podospora</taxon>
    </lineage>
</organism>
<evidence type="ECO:0000313" key="4">
    <source>
        <dbReference type="EMBL" id="KAK4653284.1"/>
    </source>
</evidence>
<name>A0ABR0GCE7_9PEZI</name>
<dbReference type="PANTHER" id="PTHR14017">
    <property type="entry name" value="LYSINE-SPECIFIC DEMETHYLASE"/>
    <property type="match status" value="1"/>
</dbReference>
<evidence type="ECO:0000256" key="1">
    <source>
        <dbReference type="ARBA" id="ARBA00004123"/>
    </source>
</evidence>
<dbReference type="PANTHER" id="PTHR14017:SF1">
    <property type="entry name" value="LD02225P"/>
    <property type="match status" value="1"/>
</dbReference>
<proteinExistence type="predicted"/>
<feature type="repeat" description="TPR" evidence="3">
    <location>
        <begin position="148"/>
        <end position="181"/>
    </location>
</feature>
<gene>
    <name evidence="4" type="primary">SSN6_2</name>
    <name evidence="4" type="ORF">QC762_512010</name>
</gene>
<reference evidence="4 5" key="1">
    <citation type="journal article" date="2023" name="bioRxiv">
        <title>High-quality genome assemblies of four members of thePodospora anserinaspecies complex.</title>
        <authorList>
            <person name="Ament-Velasquez S.L."/>
            <person name="Vogan A.A."/>
            <person name="Wallerman O."/>
            <person name="Hartmann F."/>
            <person name="Gautier V."/>
            <person name="Silar P."/>
            <person name="Giraud T."/>
            <person name="Johannesson H."/>
        </authorList>
    </citation>
    <scope>NUCLEOTIDE SEQUENCE [LARGE SCALE GENOMIC DNA]</scope>
    <source>
        <strain evidence="4 5">CBS 415.72m</strain>
    </source>
</reference>
<dbReference type="RefSeq" id="XP_062742259.1">
    <property type="nucleotide sequence ID" value="XM_062891602.1"/>
</dbReference>
<dbReference type="InterPro" id="IPR019734">
    <property type="entry name" value="TPR_rpt"/>
</dbReference>
<evidence type="ECO:0000256" key="3">
    <source>
        <dbReference type="PROSITE-ProRule" id="PRU00339"/>
    </source>
</evidence>
<evidence type="ECO:0000256" key="2">
    <source>
        <dbReference type="ARBA" id="ARBA00023242"/>
    </source>
</evidence>
<keyword evidence="3" id="KW-0802">TPR repeat</keyword>
<accession>A0ABR0GCE7</accession>
<keyword evidence="2" id="KW-0539">Nucleus</keyword>
<dbReference type="GeneID" id="87911509"/>
<sequence length="238" mass="26851">MPISWASSNKEGSRAIKLVGWTQNSDEVPGGLPVSGTIQNPGGPQLPLMQLAQELQHFLRVHISEPAEPVRDMDEALSRLAADSTDATANAFIGLHHFIAWEEDPERLGGPPEAKRCFQTAVSNTLNCRVQSNRIITNVLFMADPSVADYWYLLGRAHMTMNDYRGSYESLYQAVPRKPRAPEIWVTVGILYHNIEQYRDSLDAISRSVNRNPSLWLNWHNLGVLVRKFLKCVHKLFC</sequence>
<dbReference type="Gene3D" id="1.25.40.10">
    <property type="entry name" value="Tetratricopeptide repeat domain"/>
    <property type="match status" value="1"/>
</dbReference>
<dbReference type="EMBL" id="JAFFHA010000007">
    <property type="protein sequence ID" value="KAK4653284.1"/>
    <property type="molecule type" value="Genomic_DNA"/>
</dbReference>
<keyword evidence="5" id="KW-1185">Reference proteome</keyword>
<dbReference type="PROSITE" id="PS50005">
    <property type="entry name" value="TPR"/>
    <property type="match status" value="2"/>
</dbReference>
<protein>
    <submittedName>
        <fullName evidence="4">Glucose repression mediator protein</fullName>
    </submittedName>
</protein>
<feature type="repeat" description="TPR" evidence="3">
    <location>
        <begin position="182"/>
        <end position="215"/>
    </location>
</feature>
<comment type="caution">
    <text evidence="4">The sequence shown here is derived from an EMBL/GenBank/DDBJ whole genome shotgun (WGS) entry which is preliminary data.</text>
</comment>
<dbReference type="SUPFAM" id="SSF48452">
    <property type="entry name" value="TPR-like"/>
    <property type="match status" value="1"/>
</dbReference>
<evidence type="ECO:0000313" key="5">
    <source>
        <dbReference type="Proteomes" id="UP001323405"/>
    </source>
</evidence>
<dbReference type="SMART" id="SM00028">
    <property type="entry name" value="TPR"/>
    <property type="match status" value="2"/>
</dbReference>
<comment type="subcellular location">
    <subcellularLocation>
        <location evidence="1">Nucleus</location>
    </subcellularLocation>
</comment>
<dbReference type="InterPro" id="IPR051630">
    <property type="entry name" value="Corepressor-Demethylase"/>
</dbReference>
<dbReference type="Proteomes" id="UP001323405">
    <property type="component" value="Unassembled WGS sequence"/>
</dbReference>